<dbReference type="AlphaFoldDB" id="E9DA77"/>
<protein>
    <submittedName>
        <fullName evidence="1">Uncharacterized protein</fullName>
    </submittedName>
</protein>
<proteinExistence type="predicted"/>
<keyword evidence="2" id="KW-1185">Reference proteome</keyword>
<name>E9DA77_COCPS</name>
<reference evidence="2" key="2">
    <citation type="submission" date="2010-03" db="EMBL/GenBank/DDBJ databases">
        <title>The genome sequence of Coccidioides posadasii strain Silveira.</title>
        <authorList>
            <consortium name="The Broad Institute Genome Sequencing Center for Infectious Disease"/>
            <person name="Neafsey D."/>
            <person name="Orbach M."/>
            <person name="Henn M.R."/>
            <person name="Cole G.T."/>
            <person name="Galgiani J."/>
            <person name="Gardner M.J."/>
            <person name="Kirkland T.N."/>
            <person name="Taylor J.W."/>
            <person name="Young S.K."/>
            <person name="Zeng Q."/>
            <person name="Koehrsen M."/>
            <person name="Alvarado L."/>
            <person name="Berlin A."/>
            <person name="Borenstein D."/>
            <person name="Chapman S.B."/>
            <person name="Chen Z."/>
            <person name="Engels R."/>
            <person name="Freedman E."/>
            <person name="Gellesch M."/>
            <person name="Goldberg J."/>
            <person name="Griggs A."/>
            <person name="Gujja S."/>
            <person name="Heilman E."/>
            <person name="Heiman D."/>
            <person name="Howarth C."/>
            <person name="Jen D."/>
            <person name="Larson L."/>
            <person name="Mehta T."/>
            <person name="Neiman D."/>
            <person name="Park D."/>
            <person name="Pearson M."/>
            <person name="Richards J."/>
            <person name="Roberts A."/>
            <person name="Saif S."/>
            <person name="Shea T."/>
            <person name="Shenoy N."/>
            <person name="Sisk P."/>
            <person name="Stolte C."/>
            <person name="Sykes S."/>
            <person name="Walk T."/>
            <person name="White J."/>
            <person name="Yandava C."/>
            <person name="Haas B."/>
            <person name="Nusbaum C."/>
            <person name="Birren B."/>
        </authorList>
    </citation>
    <scope>NUCLEOTIDE SEQUENCE [LARGE SCALE GENOMIC DNA]</scope>
    <source>
        <strain evidence="2">RMSCC 757 / Silveira</strain>
    </source>
</reference>
<reference evidence="2" key="1">
    <citation type="journal article" date="2010" name="Genome Res.">
        <title>Population genomic sequencing of Coccidioides fungi reveals recent hybridization and transposon control.</title>
        <authorList>
            <person name="Neafsey D.E."/>
            <person name="Barker B.M."/>
            <person name="Sharpton T.J."/>
            <person name="Stajich J.E."/>
            <person name="Park D.J."/>
            <person name="Whiston E."/>
            <person name="Hung C.-Y."/>
            <person name="McMahan C."/>
            <person name="White J."/>
            <person name="Sykes S."/>
            <person name="Heiman D."/>
            <person name="Young S."/>
            <person name="Zeng Q."/>
            <person name="Abouelleil A."/>
            <person name="Aftuck L."/>
            <person name="Bessette D."/>
            <person name="Brown A."/>
            <person name="FitzGerald M."/>
            <person name="Lui A."/>
            <person name="Macdonald J.P."/>
            <person name="Priest M."/>
            <person name="Orbach M.J."/>
            <person name="Galgiani J.N."/>
            <person name="Kirkland T.N."/>
            <person name="Cole G.T."/>
            <person name="Birren B.W."/>
            <person name="Henn M.R."/>
            <person name="Taylor J.W."/>
            <person name="Rounsley S.D."/>
        </authorList>
    </citation>
    <scope>NUCLEOTIDE SEQUENCE [LARGE SCALE GENOMIC DNA]</scope>
    <source>
        <strain evidence="2">RMSCC 757 / Silveira</strain>
    </source>
</reference>
<dbReference type="VEuPathDB" id="FungiDB:CPSG_06767"/>
<gene>
    <name evidence="1" type="ORF">CPSG_06767</name>
</gene>
<evidence type="ECO:0000313" key="2">
    <source>
        <dbReference type="Proteomes" id="UP000002497"/>
    </source>
</evidence>
<dbReference type="EMBL" id="GL636496">
    <property type="protein sequence ID" value="EFW16808.1"/>
    <property type="molecule type" value="Genomic_DNA"/>
</dbReference>
<dbReference type="Proteomes" id="UP000002497">
    <property type="component" value="Unassembled WGS sequence"/>
</dbReference>
<accession>E9DA77</accession>
<organism evidence="2">
    <name type="scientific">Coccidioides posadasii (strain RMSCC 757 / Silveira)</name>
    <name type="common">Valley fever fungus</name>
    <dbReference type="NCBI Taxonomy" id="443226"/>
    <lineage>
        <taxon>Eukaryota</taxon>
        <taxon>Fungi</taxon>
        <taxon>Dikarya</taxon>
        <taxon>Ascomycota</taxon>
        <taxon>Pezizomycotina</taxon>
        <taxon>Eurotiomycetes</taxon>
        <taxon>Eurotiomycetidae</taxon>
        <taxon>Onygenales</taxon>
        <taxon>Onygenaceae</taxon>
        <taxon>Coccidioides</taxon>
    </lineage>
</organism>
<evidence type="ECO:0000313" key="1">
    <source>
        <dbReference type="EMBL" id="EFW16808.1"/>
    </source>
</evidence>
<dbReference type="HOGENOM" id="CLU_2454564_0_0_1"/>
<sequence length="89" mass="10122">MAPIFANSGITLDLHGALLQFSGVLCTRGSRELTKELSVDRKGPFGPPLIHKSYTFGINRVSGDLVRYQDILRQSYWKNRWNNQIILQC</sequence>